<reference evidence="5 6" key="1">
    <citation type="submission" date="2018-05" db="EMBL/GenBank/DDBJ databases">
        <title>Genomic Encyclopedia of Archaeal and Bacterial Type Strains, Phase II (KMG-II): from individual species to whole genera.</title>
        <authorList>
            <person name="Goeker M."/>
        </authorList>
    </citation>
    <scope>NUCLEOTIDE SEQUENCE [LARGE SCALE GENOMIC DNA]</scope>
    <source>
        <strain evidence="5 6">DSM 45184</strain>
    </source>
</reference>
<dbReference type="GO" id="GO:0003677">
    <property type="term" value="F:DNA binding"/>
    <property type="evidence" value="ECO:0007669"/>
    <property type="project" value="UniProtKB-KW"/>
</dbReference>
<evidence type="ECO:0000256" key="3">
    <source>
        <dbReference type="ARBA" id="ARBA00023163"/>
    </source>
</evidence>
<dbReference type="AlphaFoldDB" id="A0A316GC62"/>
<dbReference type="EMBL" id="QGGR01000001">
    <property type="protein sequence ID" value="PWK52127.1"/>
    <property type="molecule type" value="Genomic_DNA"/>
</dbReference>
<evidence type="ECO:0000256" key="1">
    <source>
        <dbReference type="ARBA" id="ARBA00023015"/>
    </source>
</evidence>
<keyword evidence="3" id="KW-0804">Transcription</keyword>
<dbReference type="InterPro" id="IPR036390">
    <property type="entry name" value="WH_DNA-bd_sf"/>
</dbReference>
<dbReference type="Gene3D" id="1.10.10.10">
    <property type="entry name" value="Winged helix-like DNA-binding domain superfamily/Winged helix DNA-binding domain"/>
    <property type="match status" value="1"/>
</dbReference>
<dbReference type="InterPro" id="IPR036388">
    <property type="entry name" value="WH-like_DNA-bd_sf"/>
</dbReference>
<evidence type="ECO:0000313" key="5">
    <source>
        <dbReference type="EMBL" id="PWK52127.1"/>
    </source>
</evidence>
<organism evidence="5 6">
    <name type="scientific">Actinoplanes xinjiangensis</name>
    <dbReference type="NCBI Taxonomy" id="512350"/>
    <lineage>
        <taxon>Bacteria</taxon>
        <taxon>Bacillati</taxon>
        <taxon>Actinomycetota</taxon>
        <taxon>Actinomycetes</taxon>
        <taxon>Micromonosporales</taxon>
        <taxon>Micromonosporaceae</taxon>
        <taxon>Actinoplanes</taxon>
    </lineage>
</organism>
<proteinExistence type="predicted"/>
<evidence type="ECO:0000256" key="2">
    <source>
        <dbReference type="ARBA" id="ARBA00023125"/>
    </source>
</evidence>
<dbReference type="Pfam" id="PF01638">
    <property type="entry name" value="HxlR"/>
    <property type="match status" value="1"/>
</dbReference>
<dbReference type="SUPFAM" id="SSF46785">
    <property type="entry name" value="Winged helix' DNA-binding domain"/>
    <property type="match status" value="1"/>
</dbReference>
<dbReference type="PANTHER" id="PTHR33204">
    <property type="entry name" value="TRANSCRIPTIONAL REGULATOR, MARR FAMILY"/>
    <property type="match status" value="1"/>
</dbReference>
<comment type="caution">
    <text evidence="5">The sequence shown here is derived from an EMBL/GenBank/DDBJ whole genome shotgun (WGS) entry which is preliminary data.</text>
</comment>
<accession>A0A316GC62</accession>
<evidence type="ECO:0000313" key="6">
    <source>
        <dbReference type="Proteomes" id="UP000245697"/>
    </source>
</evidence>
<dbReference type="OrthoDB" id="3293788at2"/>
<protein>
    <submittedName>
        <fullName evidence="5">HxlR family transcriptional regulator</fullName>
    </submittedName>
</protein>
<keyword evidence="2" id="KW-0238">DNA-binding</keyword>
<keyword evidence="1" id="KW-0805">Transcription regulation</keyword>
<keyword evidence="6" id="KW-1185">Reference proteome</keyword>
<sequence>MGTIGSEQCKSGCGVERTLQVLDGKWATLVVRELMPGPKRFTELRSVLGMPSAKTLTDRLRALEHQGILTRTVHAEVPPRVVYELTGQGRSLNSVLMAMLAWGEENPAPVAVR</sequence>
<feature type="domain" description="HTH hxlR-type" evidence="4">
    <location>
        <begin position="13"/>
        <end position="111"/>
    </location>
</feature>
<name>A0A316GC62_9ACTN</name>
<dbReference type="InterPro" id="IPR002577">
    <property type="entry name" value="HTH_HxlR"/>
</dbReference>
<evidence type="ECO:0000259" key="4">
    <source>
        <dbReference type="PROSITE" id="PS51118"/>
    </source>
</evidence>
<dbReference type="PROSITE" id="PS51118">
    <property type="entry name" value="HTH_HXLR"/>
    <property type="match status" value="1"/>
</dbReference>
<dbReference type="RefSeq" id="WP_109588561.1">
    <property type="nucleotide sequence ID" value="NZ_BONA01000020.1"/>
</dbReference>
<dbReference type="Proteomes" id="UP000245697">
    <property type="component" value="Unassembled WGS sequence"/>
</dbReference>
<gene>
    <name evidence="5" type="ORF">BC793_101136</name>
</gene>
<dbReference type="PANTHER" id="PTHR33204:SF37">
    <property type="entry name" value="HTH-TYPE TRANSCRIPTIONAL REGULATOR YODB"/>
    <property type="match status" value="1"/>
</dbReference>